<dbReference type="InterPro" id="IPR011008">
    <property type="entry name" value="Dimeric_a/b-barrel"/>
</dbReference>
<proteinExistence type="predicted"/>
<sequence>MSQEEIIQRLQRALEEQTRRADEGERRADEEKRRADEGERQADEEKRRADKAERQADEERRLHAQEKRRADEERRLHAQEKRRADEEERLREHEVRRRVHVEQDLKAIKAALQREREEHEKTTRDQPLNNYLKHMHLQNYHMPLLLPPPNTTAQKKLSKGEKKSKSTTHGRTNIIKKYYPLRICLWTSFPKLCEGQFACIQEALGTQQLFPSLNDLKAIETSLIEKLPEGFLQSESFLSESKSSFFIHETLERPVQRIINAYLQTKCQKTSLYFDGLSAGWTMRHHGDGSSANSENIGSADNENSGSGNKGDFRQPRPRKIMPDCLVLRMKLLSSEGGGDNELTGSYYSAKGVDKSGREDYTHVITRVMVGEHKAIHQLRAAKLSQILTNTIAEDHMVRLAQKALKNKSVPGLAIDAAGAVTQSTSNIPGLVFFTYALTQTFHYMVTSGVEFGYMATGESITFLRVPRDEPTMLLYYTQLFPEYCLPQTRADKAANNAAGDTTAIGNVNTLAIARLCSLTMLALQSPAVRSREFSIQLSQLAEFPNLPLSLREGSAAASSPTTTTPSSSRDSSRRRRRDEAGDDDEDDENSDNSGRRGRKMAHRPRNPSPLKKQSTMPGQQPSDAANDDDDDDAANDYDDDDDDDDDAANDYDDDDDDDDNDDDDDYNDDAAPAPRLANGSQLGRGRYGLPSLPSPFDPVSFKPLRPYCTHLCLRSLLREEDSVDYDCPNVLLHLEAARRIKGPAAYRHHRHPRYHRHPIGPAELIELVQQQLLNNIEQDCECLLRCGLNGAIGCLFQLTVTGYGYTLVTKGVQSFHARRLYHEAIIYKKLAAQQGVLIPVCLGVRQLKARQVDIDAEACRTLEELQALGVEDEDETSNGNLTWSTLLLPAVKMNHIIKQRTTSSELIQIATLKFKPSLQQGTELPLSFRDVCRQLQAVPGVSSTYFGQQVERPDTWTWIIRWASPAAHDAFLASPSFTNWIASFRAVVDSYIFWKALVRGSLSATLNAPCTEVFTAYGTSDTWLEMRMKPFADNVDAANLPGHHGSFYGQYDVLMHDSPTAPEGNTVSMMLGWDSKEAHLAERGEGKREYILH</sequence>
<reference evidence="4" key="1">
    <citation type="submission" date="2018-12" db="EMBL/GenBank/DDBJ databases">
        <title>The complete genome of Metarhizium rileyi, a key fungal pathogen of Lepidoptera.</title>
        <authorList>
            <person name="Binneck E."/>
            <person name="Lastra C.C.L."/>
            <person name="Sosa-Gomez D.R."/>
        </authorList>
    </citation>
    <scope>NUCLEOTIDE SEQUENCE [LARGE SCALE GENOMIC DNA]</scope>
    <source>
        <strain evidence="4">Cep018-CH2</strain>
    </source>
</reference>
<evidence type="ECO:0000313" key="3">
    <source>
        <dbReference type="EMBL" id="TWU77953.1"/>
    </source>
</evidence>
<feature type="domain" description="ABM" evidence="2">
    <location>
        <begin position="907"/>
        <end position="999"/>
    </location>
</feature>
<feature type="compositionally biased region" description="Basic and acidic residues" evidence="1">
    <location>
        <begin position="12"/>
        <end position="96"/>
    </location>
</feature>
<name>A0A5C6GN66_METRR</name>
<protein>
    <recommendedName>
        <fullName evidence="2">ABM domain-containing protein</fullName>
    </recommendedName>
</protein>
<feature type="region of interest" description="Disordered" evidence="1">
    <location>
        <begin position="149"/>
        <end position="169"/>
    </location>
</feature>
<dbReference type="Gene3D" id="3.30.70.100">
    <property type="match status" value="1"/>
</dbReference>
<evidence type="ECO:0000259" key="2">
    <source>
        <dbReference type="PROSITE" id="PS51725"/>
    </source>
</evidence>
<dbReference type="AlphaFoldDB" id="A0A5C6GN66"/>
<dbReference type="InterPro" id="IPR007138">
    <property type="entry name" value="ABM_dom"/>
</dbReference>
<feature type="compositionally biased region" description="Acidic residues" evidence="1">
    <location>
        <begin position="626"/>
        <end position="669"/>
    </location>
</feature>
<dbReference type="PANTHER" id="PTHR35711">
    <property type="entry name" value="EXPRESSED PROTEIN"/>
    <property type="match status" value="1"/>
</dbReference>
<evidence type="ECO:0000313" key="4">
    <source>
        <dbReference type="Proteomes" id="UP000317257"/>
    </source>
</evidence>
<dbReference type="Proteomes" id="UP000317257">
    <property type="component" value="Unassembled WGS sequence"/>
</dbReference>
<feature type="compositionally biased region" description="Polar residues" evidence="1">
    <location>
        <begin position="612"/>
        <end position="623"/>
    </location>
</feature>
<dbReference type="SUPFAM" id="SSF54909">
    <property type="entry name" value="Dimeric alpha+beta barrel"/>
    <property type="match status" value="1"/>
</dbReference>
<dbReference type="EMBL" id="SBHS01000002">
    <property type="protein sequence ID" value="TWU77953.1"/>
    <property type="molecule type" value="Genomic_DNA"/>
</dbReference>
<comment type="caution">
    <text evidence="3">The sequence shown here is derived from an EMBL/GenBank/DDBJ whole genome shotgun (WGS) entry which is preliminary data.</text>
</comment>
<gene>
    <name evidence="3" type="ORF">ED733_005641</name>
</gene>
<dbReference type="PANTHER" id="PTHR35711:SF1">
    <property type="entry name" value="ECTODERMAL, ISOFORM F"/>
    <property type="match status" value="1"/>
</dbReference>
<feature type="compositionally biased region" description="Acidic residues" evidence="1">
    <location>
        <begin position="581"/>
        <end position="591"/>
    </location>
</feature>
<feature type="region of interest" description="Disordered" evidence="1">
    <location>
        <begin position="1"/>
        <end position="96"/>
    </location>
</feature>
<organism evidence="3 4">
    <name type="scientific">Metarhizium rileyi (strain RCEF 4871)</name>
    <name type="common">Nomuraea rileyi</name>
    <dbReference type="NCBI Taxonomy" id="1649241"/>
    <lineage>
        <taxon>Eukaryota</taxon>
        <taxon>Fungi</taxon>
        <taxon>Dikarya</taxon>
        <taxon>Ascomycota</taxon>
        <taxon>Pezizomycotina</taxon>
        <taxon>Sordariomycetes</taxon>
        <taxon>Hypocreomycetidae</taxon>
        <taxon>Hypocreales</taxon>
        <taxon>Clavicipitaceae</taxon>
        <taxon>Metarhizium</taxon>
    </lineage>
</organism>
<evidence type="ECO:0000256" key="1">
    <source>
        <dbReference type="SAM" id="MobiDB-lite"/>
    </source>
</evidence>
<dbReference type="Pfam" id="PF03992">
    <property type="entry name" value="ABM"/>
    <property type="match status" value="1"/>
</dbReference>
<dbReference type="PROSITE" id="PS51725">
    <property type="entry name" value="ABM"/>
    <property type="match status" value="1"/>
</dbReference>
<accession>A0A5C6GN66</accession>
<feature type="region of interest" description="Disordered" evidence="1">
    <location>
        <begin position="286"/>
        <end position="318"/>
    </location>
</feature>
<feature type="compositionally biased region" description="Basic residues" evidence="1">
    <location>
        <begin position="596"/>
        <end position="606"/>
    </location>
</feature>
<feature type="region of interest" description="Disordered" evidence="1">
    <location>
        <begin position="553"/>
        <end position="690"/>
    </location>
</feature>
<feature type="compositionally biased region" description="Low complexity" evidence="1">
    <location>
        <begin position="553"/>
        <end position="570"/>
    </location>
</feature>
<feature type="compositionally biased region" description="Polar residues" evidence="1">
    <location>
        <begin position="290"/>
        <end position="307"/>
    </location>
</feature>